<name>I0HRH7_RUBGI</name>
<dbReference type="HOGENOM" id="CLU_3029654_0_0_4"/>
<protein>
    <submittedName>
        <fullName evidence="3">Uncharacterized protein</fullName>
    </submittedName>
</protein>
<gene>
    <name evidence="3" type="ordered locus">RGE_22730</name>
</gene>
<dbReference type="KEGG" id="rge:RGE_22730"/>
<accession>I0HRH7</accession>
<reference evidence="3 4" key="1">
    <citation type="journal article" date="2012" name="J. Bacteriol.">
        <title>Complete genome sequence of phototrophic betaproteobacterium Rubrivivax gelatinosus IL144.</title>
        <authorList>
            <person name="Nagashima S."/>
            <person name="Kamimura A."/>
            <person name="Shimizu T."/>
            <person name="Nakamura-isaki S."/>
            <person name="Aono E."/>
            <person name="Sakamoto K."/>
            <person name="Ichikawa N."/>
            <person name="Nakazawa H."/>
            <person name="Sekine M."/>
            <person name="Yamazaki S."/>
            <person name="Fujita N."/>
            <person name="Shimada K."/>
            <person name="Hanada S."/>
            <person name="Nagashima K.V.P."/>
        </authorList>
    </citation>
    <scope>NUCLEOTIDE SEQUENCE [LARGE SCALE GENOMIC DNA]</scope>
    <source>
        <strain evidence="4">NBRC 100245 / IL144</strain>
    </source>
</reference>
<feature type="region of interest" description="Disordered" evidence="1">
    <location>
        <begin position="32"/>
        <end position="55"/>
    </location>
</feature>
<dbReference type="STRING" id="983917.RGE_22730"/>
<organism evidence="3 4">
    <name type="scientific">Rubrivivax gelatinosus (strain NBRC 100245 / IL144)</name>
    <dbReference type="NCBI Taxonomy" id="983917"/>
    <lineage>
        <taxon>Bacteria</taxon>
        <taxon>Pseudomonadati</taxon>
        <taxon>Pseudomonadota</taxon>
        <taxon>Betaproteobacteria</taxon>
        <taxon>Burkholderiales</taxon>
        <taxon>Sphaerotilaceae</taxon>
        <taxon>Rubrivivax</taxon>
    </lineage>
</organism>
<dbReference type="Proteomes" id="UP000007883">
    <property type="component" value="Chromosome"/>
</dbReference>
<keyword evidence="2" id="KW-0812">Transmembrane</keyword>
<evidence type="ECO:0000313" key="3">
    <source>
        <dbReference type="EMBL" id="BAL95614.1"/>
    </source>
</evidence>
<sequence>MDVGLVPALFAITLLIALVFGLYQYRKVTRARREGRRSVQAEVRGEPPPRPDRGG</sequence>
<dbReference type="RefSeq" id="WP_014428476.1">
    <property type="nucleotide sequence ID" value="NC_017075.1"/>
</dbReference>
<keyword evidence="4" id="KW-1185">Reference proteome</keyword>
<feature type="transmembrane region" description="Helical" evidence="2">
    <location>
        <begin position="6"/>
        <end position="23"/>
    </location>
</feature>
<dbReference type="PATRIC" id="fig|983917.3.peg.2203"/>
<dbReference type="AlphaFoldDB" id="I0HRH7"/>
<evidence type="ECO:0000256" key="2">
    <source>
        <dbReference type="SAM" id="Phobius"/>
    </source>
</evidence>
<evidence type="ECO:0000313" key="4">
    <source>
        <dbReference type="Proteomes" id="UP000007883"/>
    </source>
</evidence>
<proteinExistence type="predicted"/>
<keyword evidence="2" id="KW-1133">Transmembrane helix</keyword>
<keyword evidence="2" id="KW-0472">Membrane</keyword>
<evidence type="ECO:0000256" key="1">
    <source>
        <dbReference type="SAM" id="MobiDB-lite"/>
    </source>
</evidence>
<dbReference type="EMBL" id="AP012320">
    <property type="protein sequence ID" value="BAL95614.1"/>
    <property type="molecule type" value="Genomic_DNA"/>
</dbReference>
<feature type="compositionally biased region" description="Basic and acidic residues" evidence="1">
    <location>
        <begin position="36"/>
        <end position="55"/>
    </location>
</feature>